<protein>
    <submittedName>
        <fullName evidence="4">Fumarylacetoacetate hydrolase family protein</fullName>
    </submittedName>
</protein>
<dbReference type="InterPro" id="IPR011234">
    <property type="entry name" value="Fumarylacetoacetase-like_C"/>
</dbReference>
<dbReference type="Proteomes" id="UP001500822">
    <property type="component" value="Unassembled WGS sequence"/>
</dbReference>
<evidence type="ECO:0000313" key="4">
    <source>
        <dbReference type="EMBL" id="GAA4755152.1"/>
    </source>
</evidence>
<evidence type="ECO:0000256" key="1">
    <source>
        <dbReference type="ARBA" id="ARBA00010211"/>
    </source>
</evidence>
<comment type="similarity">
    <text evidence="1">Belongs to the FAH family.</text>
</comment>
<dbReference type="PANTHER" id="PTHR42796">
    <property type="entry name" value="FUMARYLACETOACETATE HYDROLASE DOMAIN-CONTAINING PROTEIN 2A-RELATED"/>
    <property type="match status" value="1"/>
</dbReference>
<evidence type="ECO:0000256" key="2">
    <source>
        <dbReference type="ARBA" id="ARBA00022723"/>
    </source>
</evidence>
<dbReference type="SUPFAM" id="SSF56529">
    <property type="entry name" value="FAH"/>
    <property type="match status" value="1"/>
</dbReference>
<dbReference type="InterPro" id="IPR036663">
    <property type="entry name" value="Fumarylacetoacetase_C_sf"/>
</dbReference>
<dbReference type="Gene3D" id="3.90.850.10">
    <property type="entry name" value="Fumarylacetoacetase-like, C-terminal domain"/>
    <property type="match status" value="1"/>
</dbReference>
<dbReference type="EMBL" id="BAABIE010000014">
    <property type="protein sequence ID" value="GAA4755152.1"/>
    <property type="molecule type" value="Genomic_DNA"/>
</dbReference>
<gene>
    <name evidence="4" type="ORF">GCM10023217_28540</name>
</gene>
<proteinExistence type="inferred from homology"/>
<dbReference type="PANTHER" id="PTHR42796:SF4">
    <property type="entry name" value="FUMARYLACETOACETATE HYDROLASE DOMAIN-CONTAINING PROTEIN 2A"/>
    <property type="match status" value="1"/>
</dbReference>
<sequence length="281" mass="29906">MYLATIRLGDTTRAVKRIERDGQTQLIDLGYPDVRAVLEDPEGLTRAAAVVDGTVYAAGAADFAPPVVDPDKVVCVAHNYGEHFNLLSLSVPEHPRLSTKFSSALIGPNDPIVVPSDSHALDPAVELTIIIGKSVRHADDDEAAAAIAGFTVLNDVADRSLAFETDEWALGDAWDRSTPMGPYVVTPDELSGGIRPTLTLSTRVDDTEVQTGDTADLHFDPVHVVRRVSRFMQLSPGDVIATGSPVTPVHRHGADAHLKPGQVVVAAIDGIGECRNTVVAQ</sequence>
<keyword evidence="4" id="KW-0378">Hydrolase</keyword>
<dbReference type="GO" id="GO:0016787">
    <property type="term" value="F:hydrolase activity"/>
    <property type="evidence" value="ECO:0007669"/>
    <property type="project" value="UniProtKB-KW"/>
</dbReference>
<keyword evidence="2" id="KW-0479">Metal-binding</keyword>
<comment type="caution">
    <text evidence="4">The sequence shown here is derived from an EMBL/GenBank/DDBJ whole genome shotgun (WGS) entry which is preliminary data.</text>
</comment>
<dbReference type="InterPro" id="IPR051121">
    <property type="entry name" value="FAH"/>
</dbReference>
<accession>A0ABP8ZFL2</accession>
<dbReference type="Pfam" id="PF01557">
    <property type="entry name" value="FAA_hydrolase"/>
    <property type="match status" value="1"/>
</dbReference>
<reference evidence="5" key="1">
    <citation type="journal article" date="2019" name="Int. J. Syst. Evol. Microbiol.">
        <title>The Global Catalogue of Microorganisms (GCM) 10K type strain sequencing project: providing services to taxonomists for standard genome sequencing and annotation.</title>
        <authorList>
            <consortium name="The Broad Institute Genomics Platform"/>
            <consortium name="The Broad Institute Genome Sequencing Center for Infectious Disease"/>
            <person name="Wu L."/>
            <person name="Ma J."/>
        </authorList>
    </citation>
    <scope>NUCLEOTIDE SEQUENCE [LARGE SCALE GENOMIC DNA]</scope>
    <source>
        <strain evidence="5">JCM 18077</strain>
    </source>
</reference>
<keyword evidence="5" id="KW-1185">Reference proteome</keyword>
<organism evidence="4 5">
    <name type="scientific">Gordonia alkaliphila</name>
    <dbReference type="NCBI Taxonomy" id="1053547"/>
    <lineage>
        <taxon>Bacteria</taxon>
        <taxon>Bacillati</taxon>
        <taxon>Actinomycetota</taxon>
        <taxon>Actinomycetes</taxon>
        <taxon>Mycobacteriales</taxon>
        <taxon>Gordoniaceae</taxon>
        <taxon>Gordonia</taxon>
    </lineage>
</organism>
<evidence type="ECO:0000259" key="3">
    <source>
        <dbReference type="Pfam" id="PF01557"/>
    </source>
</evidence>
<evidence type="ECO:0000313" key="5">
    <source>
        <dbReference type="Proteomes" id="UP001500822"/>
    </source>
</evidence>
<feature type="domain" description="Fumarylacetoacetase-like C-terminal" evidence="3">
    <location>
        <begin position="72"/>
        <end position="279"/>
    </location>
</feature>
<name>A0ABP8ZFL2_9ACTN</name>